<gene>
    <name evidence="11" type="primary">recD</name>
    <name evidence="14" type="ORF">Xsto_01116</name>
</gene>
<dbReference type="GO" id="GO:0016887">
    <property type="term" value="F:ATP hydrolysis activity"/>
    <property type="evidence" value="ECO:0007669"/>
    <property type="project" value="RHEA"/>
</dbReference>
<keyword evidence="1 11" id="KW-0540">Nuclease</keyword>
<evidence type="ECO:0000256" key="8">
    <source>
        <dbReference type="ARBA" id="ARBA00023125"/>
    </source>
</evidence>
<evidence type="ECO:0000259" key="13">
    <source>
        <dbReference type="Pfam" id="PF21185"/>
    </source>
</evidence>
<dbReference type="FunFam" id="3.40.50.300:FF:000912">
    <property type="entry name" value="RecBCD enzyme subunit RecD"/>
    <property type="match status" value="1"/>
</dbReference>
<dbReference type="InterPro" id="IPR027785">
    <property type="entry name" value="UvrD-like_helicase_C"/>
</dbReference>
<dbReference type="Pfam" id="PF13538">
    <property type="entry name" value="UvrD_C_2"/>
    <property type="match status" value="1"/>
</dbReference>
<dbReference type="InterPro" id="IPR050534">
    <property type="entry name" value="Coronavir_polyprotein_1ab"/>
</dbReference>
<dbReference type="Pfam" id="PF21185">
    <property type="entry name" value="RecD_N"/>
    <property type="match status" value="1"/>
</dbReference>
<dbReference type="Gene3D" id="1.10.10.1020">
    <property type="entry name" value="RecBCD complex, subunit RecD, N-terminal domain"/>
    <property type="match status" value="1"/>
</dbReference>
<dbReference type="CDD" id="cd17933">
    <property type="entry name" value="DEXSc_RecD-like"/>
    <property type="match status" value="1"/>
</dbReference>
<dbReference type="Pfam" id="PF13245">
    <property type="entry name" value="AAA_19"/>
    <property type="match status" value="1"/>
</dbReference>
<dbReference type="GO" id="GO:0009338">
    <property type="term" value="C:exodeoxyribonuclease V complex"/>
    <property type="evidence" value="ECO:0007669"/>
    <property type="project" value="InterPro"/>
</dbReference>
<evidence type="ECO:0000256" key="4">
    <source>
        <dbReference type="ARBA" id="ARBA00022801"/>
    </source>
</evidence>
<comment type="catalytic activity">
    <reaction evidence="11">
        <text>ATP + H2O = ADP + phosphate + H(+)</text>
        <dbReference type="Rhea" id="RHEA:13065"/>
        <dbReference type="ChEBI" id="CHEBI:15377"/>
        <dbReference type="ChEBI" id="CHEBI:15378"/>
        <dbReference type="ChEBI" id="CHEBI:30616"/>
        <dbReference type="ChEBI" id="CHEBI:43474"/>
        <dbReference type="ChEBI" id="CHEBI:456216"/>
        <dbReference type="EC" id="5.6.2.3"/>
    </reaction>
</comment>
<evidence type="ECO:0000313" key="15">
    <source>
        <dbReference type="Proteomes" id="UP000222366"/>
    </source>
</evidence>
<dbReference type="EC" id="5.6.2.3" evidence="11"/>
<evidence type="ECO:0000256" key="10">
    <source>
        <dbReference type="ARBA" id="ARBA00023235"/>
    </source>
</evidence>
<dbReference type="EMBL" id="NJAJ01000008">
    <property type="protein sequence ID" value="PHM66505.1"/>
    <property type="molecule type" value="Genomic_DNA"/>
</dbReference>
<dbReference type="PANTHER" id="PTHR43788:SF6">
    <property type="entry name" value="DNA HELICASE B"/>
    <property type="match status" value="1"/>
</dbReference>
<keyword evidence="15" id="KW-1185">Reference proteome</keyword>
<keyword evidence="3 11" id="KW-0227">DNA damage</keyword>
<evidence type="ECO:0000256" key="1">
    <source>
        <dbReference type="ARBA" id="ARBA00022722"/>
    </source>
</evidence>
<comment type="function">
    <text evidence="11">A helicase/nuclease that prepares dsDNA breaks (DSB) for recombinational DNA repair. Binds to DSBs and unwinds DNA via a highly rapid and processive ATP-dependent bidirectional helicase activity. Unwinds dsDNA until it encounters a Chi (crossover hotspot instigator) sequence from the 3' direction. Cuts ssDNA a few nucleotides 3' to the Chi site. The properties and activities of the enzyme are changed at Chi. The Chi-altered holoenzyme produces a long 3'-ssDNA overhang and facilitates RecA-binding to the ssDNA for homologous DNA recombination and repair. Holoenzyme degrades any linearized DNA that is unable to undergo homologous recombination. In the holoenzyme this subunit has ssDNA-dependent ATPase and 5'-3' helicase activity. When added to pre-assembled RecBC greatly stimulates nuclease activity and augments holoenzyme processivity. Negatively regulates the RecA-loading ability of RecBCD.</text>
</comment>
<dbReference type="InterPro" id="IPR006344">
    <property type="entry name" value="RecD"/>
</dbReference>
<comment type="subunit">
    <text evidence="11">Heterotrimer of RecB, RecC and RecD. All subunits contribute to DNA-binding.</text>
</comment>
<keyword evidence="5 11" id="KW-0347">Helicase</keyword>
<keyword evidence="4 11" id="KW-0378">Hydrolase</keyword>
<evidence type="ECO:0000313" key="14">
    <source>
        <dbReference type="EMBL" id="PHM66505.1"/>
    </source>
</evidence>
<proteinExistence type="inferred from homology"/>
<dbReference type="GO" id="GO:0005524">
    <property type="term" value="F:ATP binding"/>
    <property type="evidence" value="ECO:0007669"/>
    <property type="project" value="UniProtKB-UniRule"/>
</dbReference>
<evidence type="ECO:0000256" key="11">
    <source>
        <dbReference type="HAMAP-Rule" id="MF_01487"/>
    </source>
</evidence>
<comment type="miscellaneous">
    <text evidence="11">In the RecBCD complex, RecB has a slow 3'-5' helicase, an exonuclease activity and loads RecA onto ssDNA, RecD has a fast 5'-3' helicase activity, while RecC stimulates the ATPase and processivity of the RecB helicase and contributes to recognition of the Chi site.</text>
</comment>
<dbReference type="HAMAP" id="MF_01487">
    <property type="entry name" value="RecD"/>
    <property type="match status" value="1"/>
</dbReference>
<dbReference type="SUPFAM" id="SSF52540">
    <property type="entry name" value="P-loop containing nucleoside triphosphate hydrolases"/>
    <property type="match status" value="2"/>
</dbReference>
<dbReference type="GO" id="GO:0017116">
    <property type="term" value="F:single-stranded DNA helicase activity"/>
    <property type="evidence" value="ECO:0007669"/>
    <property type="project" value="TreeGrafter"/>
</dbReference>
<dbReference type="GO" id="GO:0003677">
    <property type="term" value="F:DNA binding"/>
    <property type="evidence" value="ECO:0007669"/>
    <property type="project" value="UniProtKB-UniRule"/>
</dbReference>
<keyword evidence="6 11" id="KW-0269">Exonuclease</keyword>
<evidence type="ECO:0000256" key="6">
    <source>
        <dbReference type="ARBA" id="ARBA00022839"/>
    </source>
</evidence>
<evidence type="ECO:0000259" key="12">
    <source>
        <dbReference type="Pfam" id="PF13538"/>
    </source>
</evidence>
<accession>A0A2D0KT58</accession>
<keyword evidence="10 11" id="KW-0413">Isomerase</keyword>
<evidence type="ECO:0000256" key="3">
    <source>
        <dbReference type="ARBA" id="ARBA00022763"/>
    </source>
</evidence>
<organism evidence="14 15">
    <name type="scientific">Xenorhabdus stockiae</name>
    <dbReference type="NCBI Taxonomy" id="351614"/>
    <lineage>
        <taxon>Bacteria</taxon>
        <taxon>Pseudomonadati</taxon>
        <taxon>Pseudomonadota</taxon>
        <taxon>Gammaproteobacteria</taxon>
        <taxon>Enterobacterales</taxon>
        <taxon>Morganellaceae</taxon>
        <taxon>Xenorhabdus</taxon>
    </lineage>
</organism>
<dbReference type="InterPro" id="IPR027417">
    <property type="entry name" value="P-loop_NTPase"/>
</dbReference>
<dbReference type="PANTHER" id="PTHR43788">
    <property type="entry name" value="DNA2/NAM7 HELICASE FAMILY MEMBER"/>
    <property type="match status" value="1"/>
</dbReference>
<reference evidence="14 15" key="1">
    <citation type="journal article" date="2017" name="Nat. Microbiol.">
        <title>Natural product diversity associated with the nematode symbionts Photorhabdus and Xenorhabdus.</title>
        <authorList>
            <person name="Tobias N.J."/>
            <person name="Wolff H."/>
            <person name="Djahanschiri B."/>
            <person name="Grundmann F."/>
            <person name="Kronenwerth M."/>
            <person name="Shi Y.M."/>
            <person name="Simonyi S."/>
            <person name="Grun P."/>
            <person name="Shapiro-Ilan D."/>
            <person name="Pidot S.J."/>
            <person name="Stinear T.P."/>
            <person name="Ebersberger I."/>
            <person name="Bode H.B."/>
        </authorList>
    </citation>
    <scope>NUCLEOTIDE SEQUENCE [LARGE SCALE GENOMIC DNA]</scope>
    <source>
        <strain evidence="14 15">DSM 17904</strain>
    </source>
</reference>
<keyword evidence="7 11" id="KW-0067">ATP-binding</keyword>
<evidence type="ECO:0000256" key="7">
    <source>
        <dbReference type="ARBA" id="ARBA00022840"/>
    </source>
</evidence>
<protein>
    <recommendedName>
        <fullName evidence="11">RecBCD enzyme subunit RecD</fullName>
        <ecNumber evidence="11">5.6.2.3</ecNumber>
    </recommendedName>
    <alternativeName>
        <fullName evidence="11">DNA 5'-3' helicase subunit RecD</fullName>
    </alternativeName>
    <alternativeName>
        <fullName evidence="11">Exonuclease V subunit RecD</fullName>
        <shortName evidence="11">ExoV subunit RecD</shortName>
    </alternativeName>
    <alternativeName>
        <fullName evidence="11">Helicase/nuclease RecBCD subunit RecD</fullName>
    </alternativeName>
</protein>
<sequence>MNVMMSLLQQAVAQKLLRPLDVQFAYAMVEDENPLLLLITAYLSAEAGAGHVCLPLERVTPEHLFEGRNPELVASLWSLAGEPSRQQIISALQACPAIGDGQSPTPIILSLRGLSDYRLYLQRMWQSECQVAAFFADVALADDIDEKQLRSILDELFGVIDQDLADEEATDWQKVAAAVAVTSRISVISGGPGTGKTTTVAKLLAALIKLNEGRQLSIQLAAPTGKAAARLTESLSEAVSKLALTDEQRRSIPDQAQTIHRLLGAQPESQKLRYHRGNPLSLDILIIDEASMVDLPMMARLIEALPAKAKVIFLGDKDQLASVEAGAVLGDICRFAEQGYSVARAAQLSRLTGCQLASYSEPESEDAALAVRDSLCLLRKSYRFNSASGIGQLASAVNQGNSRRVSTVLKQPLSDVYFNTLADDEDYQRLLTETAEGYQRYLTLVKERASEKEILAEFNRFRLLSALRDGPFGVSGLNQRVEQLLHSKGMVVLPRYTGNRHSYIKKEYAEKENRGYVGRPIMILRNDSTLGLFNGDIGIMLKDQNDELKAYFQLSDGQIKPFQPSRLPLHETAYVMTVHKSQGSEFEHTALVLPTQFSSVVSRELVYTALTRAREKLTIYAHKAVLVKAVATPTQRRSGLAEWFKA</sequence>
<feature type="domain" description="RecBCD enzyme subunit RecD N-terminal" evidence="13">
    <location>
        <begin position="14"/>
        <end position="110"/>
    </location>
</feature>
<feature type="domain" description="UvrD-like helicase C-terminal" evidence="12">
    <location>
        <begin position="573"/>
        <end position="620"/>
    </location>
</feature>
<evidence type="ECO:0000256" key="9">
    <source>
        <dbReference type="ARBA" id="ARBA00023204"/>
    </source>
</evidence>
<dbReference type="GO" id="GO:0008854">
    <property type="term" value="F:exodeoxyribonuclease V activity"/>
    <property type="evidence" value="ECO:0007669"/>
    <property type="project" value="InterPro"/>
</dbReference>
<keyword evidence="2 11" id="KW-0547">Nucleotide-binding</keyword>
<dbReference type="InterPro" id="IPR041851">
    <property type="entry name" value="RecD_N_sf"/>
</dbReference>
<dbReference type="NCBIfam" id="TIGR01447">
    <property type="entry name" value="recD"/>
    <property type="match status" value="1"/>
</dbReference>
<name>A0A2D0KT58_9GAMM</name>
<evidence type="ECO:0000256" key="5">
    <source>
        <dbReference type="ARBA" id="ARBA00022806"/>
    </source>
</evidence>
<feature type="binding site" evidence="11">
    <location>
        <begin position="190"/>
        <end position="197"/>
    </location>
    <ligand>
        <name>ATP</name>
        <dbReference type="ChEBI" id="CHEBI:30616"/>
    </ligand>
</feature>
<evidence type="ECO:0000256" key="2">
    <source>
        <dbReference type="ARBA" id="ARBA00022741"/>
    </source>
</evidence>
<dbReference type="GO" id="GO:0000724">
    <property type="term" value="P:double-strand break repair via homologous recombination"/>
    <property type="evidence" value="ECO:0007669"/>
    <property type="project" value="UniProtKB-UniRule"/>
</dbReference>
<comment type="similarity">
    <text evidence="11">Belongs to the RecD family.</text>
</comment>
<comment type="caution">
    <text evidence="14">The sequence shown here is derived from an EMBL/GenBank/DDBJ whole genome shotgun (WGS) entry which is preliminary data.</text>
</comment>
<dbReference type="Gene3D" id="3.40.50.300">
    <property type="entry name" value="P-loop containing nucleotide triphosphate hydrolases"/>
    <property type="match status" value="3"/>
</dbReference>
<dbReference type="GO" id="GO:0043139">
    <property type="term" value="F:5'-3' DNA helicase activity"/>
    <property type="evidence" value="ECO:0007669"/>
    <property type="project" value="UniProtKB-UniRule"/>
</dbReference>
<dbReference type="Proteomes" id="UP000222366">
    <property type="component" value="Unassembled WGS sequence"/>
</dbReference>
<dbReference type="NCBIfam" id="NF008127">
    <property type="entry name" value="PRK10875.1"/>
    <property type="match status" value="1"/>
</dbReference>
<dbReference type="AlphaFoldDB" id="A0A2D0KT58"/>
<keyword evidence="9 11" id="KW-0234">DNA repair</keyword>
<dbReference type="InterPro" id="IPR049550">
    <property type="entry name" value="RecD_N"/>
</dbReference>
<keyword evidence="8 11" id="KW-0238">DNA-binding</keyword>
<dbReference type="CDD" id="cd18809">
    <property type="entry name" value="SF1_C_RecD"/>
    <property type="match status" value="1"/>
</dbReference>